<feature type="compositionally biased region" description="Low complexity" evidence="1">
    <location>
        <begin position="247"/>
        <end position="263"/>
    </location>
</feature>
<protein>
    <recommendedName>
        <fullName evidence="4">Proteophosphoglycan ppg4</fullName>
    </recommendedName>
</protein>
<feature type="compositionally biased region" description="Low complexity" evidence="1">
    <location>
        <begin position="587"/>
        <end position="596"/>
    </location>
</feature>
<feature type="compositionally biased region" description="Acidic residues" evidence="1">
    <location>
        <begin position="520"/>
        <end position="530"/>
    </location>
</feature>
<feature type="region of interest" description="Disordered" evidence="1">
    <location>
        <begin position="196"/>
        <end position="370"/>
    </location>
</feature>
<dbReference type="Proteomes" id="UP000774617">
    <property type="component" value="Unassembled WGS sequence"/>
</dbReference>
<sequence>MGRQQTLAPLRRPAPSAPRRFVNTPLLAVPFSCLSAASDPMAAMSCLARASALPAANYIKKAPRPSPSLRSPPALLLSSLPVSPADQRFPADQSQTAPILLPPLFSPPALPLPSSLPLCSRNLSAASQLVFGEGGKESPALCMHSSSASPKMATSSISVYQQQATKLLSRKSVVLGIPLAAGSIILFLQWRKRKSLKPKPKSQHKKQESEEIRTTATSNGKATTHSSSNGSLVEKTADTAETAPASAQNGSATASVAAAPADSIPTPDFSGEVLTKPGEPTPAAASPASPQNPSATPASTVTDLSATTAAPRPKHVQEDEEGPGGLGFAYAKRPRLGRGRSSEKFQSYEPLRRTSAEKREELEKQKIKEEDDRAAAAAVAAFSPVVATAPSVAVVQTESAPALAPKEEEVLPPQAAPEAAILAAAEKEGISPEDPIAAAEATDAFAVKVNGWHHDDDGHKLADQPIRDSRRPSIIATTEIHSTSEPAPVGLSPHGTSPLGQPDPFSRRPSVITTISAEPPIDEEEEEIDWAPESRRESATVETTIEVKDGPLPRNGEDEPPVFETTISGPIPVSAQPAPDAIDEQEPAALDAPPSLASRAVDAGVRDGEASMRTDSPLSSKPVVVAAATGFPAPHSAVVEEVREVVERAPLAHLPGMGIPNSA</sequence>
<feature type="region of interest" description="Disordered" evidence="1">
    <location>
        <begin position="483"/>
        <end position="596"/>
    </location>
</feature>
<gene>
    <name evidence="2" type="ORF">B0J12DRAFT_382487</name>
</gene>
<name>A0ABQ8GL11_9PEZI</name>
<accession>A0ABQ8GL11</accession>
<evidence type="ECO:0008006" key="4">
    <source>
        <dbReference type="Google" id="ProtNLM"/>
    </source>
</evidence>
<evidence type="ECO:0000313" key="3">
    <source>
        <dbReference type="Proteomes" id="UP000774617"/>
    </source>
</evidence>
<feature type="compositionally biased region" description="Basic and acidic residues" evidence="1">
    <location>
        <begin position="532"/>
        <end position="557"/>
    </location>
</feature>
<organism evidence="2 3">
    <name type="scientific">Macrophomina phaseolina</name>
    <dbReference type="NCBI Taxonomy" id="35725"/>
    <lineage>
        <taxon>Eukaryota</taxon>
        <taxon>Fungi</taxon>
        <taxon>Dikarya</taxon>
        <taxon>Ascomycota</taxon>
        <taxon>Pezizomycotina</taxon>
        <taxon>Dothideomycetes</taxon>
        <taxon>Dothideomycetes incertae sedis</taxon>
        <taxon>Botryosphaeriales</taxon>
        <taxon>Botryosphaeriaceae</taxon>
        <taxon>Macrophomina</taxon>
    </lineage>
</organism>
<evidence type="ECO:0000313" key="2">
    <source>
        <dbReference type="EMBL" id="KAH7059076.1"/>
    </source>
</evidence>
<proteinExistence type="predicted"/>
<evidence type="ECO:0000256" key="1">
    <source>
        <dbReference type="SAM" id="MobiDB-lite"/>
    </source>
</evidence>
<feature type="compositionally biased region" description="Basic and acidic residues" evidence="1">
    <location>
        <begin position="350"/>
        <end position="370"/>
    </location>
</feature>
<feature type="compositionally biased region" description="Polar residues" evidence="1">
    <location>
        <begin position="214"/>
        <end position="231"/>
    </location>
</feature>
<keyword evidence="3" id="KW-1185">Reference proteome</keyword>
<dbReference type="EMBL" id="JAGTJR010000006">
    <property type="protein sequence ID" value="KAH7059076.1"/>
    <property type="molecule type" value="Genomic_DNA"/>
</dbReference>
<reference evidence="2 3" key="1">
    <citation type="journal article" date="2021" name="Nat. Commun.">
        <title>Genetic determinants of endophytism in the Arabidopsis root mycobiome.</title>
        <authorList>
            <person name="Mesny F."/>
            <person name="Miyauchi S."/>
            <person name="Thiergart T."/>
            <person name="Pickel B."/>
            <person name="Atanasova L."/>
            <person name="Karlsson M."/>
            <person name="Huettel B."/>
            <person name="Barry K.W."/>
            <person name="Haridas S."/>
            <person name="Chen C."/>
            <person name="Bauer D."/>
            <person name="Andreopoulos W."/>
            <person name="Pangilinan J."/>
            <person name="LaButti K."/>
            <person name="Riley R."/>
            <person name="Lipzen A."/>
            <person name="Clum A."/>
            <person name="Drula E."/>
            <person name="Henrissat B."/>
            <person name="Kohler A."/>
            <person name="Grigoriev I.V."/>
            <person name="Martin F.M."/>
            <person name="Hacquard S."/>
        </authorList>
    </citation>
    <scope>NUCLEOTIDE SEQUENCE [LARGE SCALE GENOMIC DNA]</scope>
    <source>
        <strain evidence="2 3">MPI-SDFR-AT-0080</strain>
    </source>
</reference>
<comment type="caution">
    <text evidence="2">The sequence shown here is derived from an EMBL/GenBank/DDBJ whole genome shotgun (WGS) entry which is preliminary data.</text>
</comment>
<feature type="compositionally biased region" description="Low complexity" evidence="1">
    <location>
        <begin position="281"/>
        <end position="300"/>
    </location>
</feature>